<name>A0A022QEB1_ERYGU</name>
<dbReference type="Proteomes" id="UP000030748">
    <property type="component" value="Unassembled WGS sequence"/>
</dbReference>
<dbReference type="EMBL" id="KI632106">
    <property type="protein sequence ID" value="EYU24875.1"/>
    <property type="molecule type" value="Genomic_DNA"/>
</dbReference>
<dbReference type="PANTHER" id="PTHR31415:SF52">
    <property type="entry name" value="LATE EMBRYOGENESIS ABUNDANT (LEA) HYDROXYPROLINE-RICH GLYCOPROTEIN FAMILY-RELATED"/>
    <property type="match status" value="1"/>
</dbReference>
<evidence type="ECO:0000313" key="4">
    <source>
        <dbReference type="Proteomes" id="UP000030748"/>
    </source>
</evidence>
<protein>
    <recommendedName>
        <fullName evidence="5">Late embryogenesis abundant protein LEA-2 subgroup domain-containing protein</fullName>
    </recommendedName>
</protein>
<comment type="subcellular location">
    <subcellularLocation>
        <location evidence="1">Membrane</location>
    </subcellularLocation>
</comment>
<gene>
    <name evidence="3" type="ORF">MIMGU_mgv1a026701mg</name>
</gene>
<dbReference type="AlphaFoldDB" id="A0A022QEB1"/>
<accession>A0A022QEB1</accession>
<dbReference type="PANTHER" id="PTHR31415">
    <property type="entry name" value="OS05G0367900 PROTEIN"/>
    <property type="match status" value="1"/>
</dbReference>
<dbReference type="InterPro" id="IPR044839">
    <property type="entry name" value="NDR1-like"/>
</dbReference>
<evidence type="ECO:0000256" key="1">
    <source>
        <dbReference type="ARBA" id="ARBA00004370"/>
    </source>
</evidence>
<evidence type="ECO:0000256" key="2">
    <source>
        <dbReference type="ARBA" id="ARBA00023136"/>
    </source>
</evidence>
<proteinExistence type="predicted"/>
<sequence>MTKMCDFYMLTSSQRISLYSNSTMKLSECCCLCYCIYAPISACIVITICLTVDNNYYAGPLCCIKEFYVPALDLSSRDKIPYNNNSNKNNTVINPSLFFDLSFHNIEFEHSIRYGDVNITISYDRNGTIASYVVPSFDQEWLETDYRREVVESRGVPWENALKAVLNGSTVVFRVDLAARPKFKRQFGKYSKKKDVRIGADVEVDGTGLNSEGEERGYSARLGCFTALDCGASATGGPMIKM</sequence>
<reference evidence="3 4" key="1">
    <citation type="journal article" date="2013" name="Proc. Natl. Acad. Sci. U.S.A.">
        <title>Fine-scale variation in meiotic recombination in Mimulus inferred from population shotgun sequencing.</title>
        <authorList>
            <person name="Hellsten U."/>
            <person name="Wright K.M."/>
            <person name="Jenkins J."/>
            <person name="Shu S."/>
            <person name="Yuan Y."/>
            <person name="Wessler S.R."/>
            <person name="Schmutz J."/>
            <person name="Willis J.H."/>
            <person name="Rokhsar D.S."/>
        </authorList>
    </citation>
    <scope>NUCLEOTIDE SEQUENCE [LARGE SCALE GENOMIC DNA]</scope>
    <source>
        <strain evidence="4">cv. DUN x IM62</strain>
    </source>
</reference>
<dbReference type="GO" id="GO:0098542">
    <property type="term" value="P:defense response to other organism"/>
    <property type="evidence" value="ECO:0007669"/>
    <property type="project" value="InterPro"/>
</dbReference>
<keyword evidence="4" id="KW-1185">Reference proteome</keyword>
<keyword evidence="2" id="KW-0472">Membrane</keyword>
<evidence type="ECO:0000313" key="3">
    <source>
        <dbReference type="EMBL" id="EYU24875.1"/>
    </source>
</evidence>
<dbReference type="GO" id="GO:0005886">
    <property type="term" value="C:plasma membrane"/>
    <property type="evidence" value="ECO:0000318"/>
    <property type="project" value="GO_Central"/>
</dbReference>
<organism evidence="3 4">
    <name type="scientific">Erythranthe guttata</name>
    <name type="common">Yellow monkey flower</name>
    <name type="synonym">Mimulus guttatus</name>
    <dbReference type="NCBI Taxonomy" id="4155"/>
    <lineage>
        <taxon>Eukaryota</taxon>
        <taxon>Viridiplantae</taxon>
        <taxon>Streptophyta</taxon>
        <taxon>Embryophyta</taxon>
        <taxon>Tracheophyta</taxon>
        <taxon>Spermatophyta</taxon>
        <taxon>Magnoliopsida</taxon>
        <taxon>eudicotyledons</taxon>
        <taxon>Gunneridae</taxon>
        <taxon>Pentapetalae</taxon>
        <taxon>asterids</taxon>
        <taxon>lamiids</taxon>
        <taxon>Lamiales</taxon>
        <taxon>Phrymaceae</taxon>
        <taxon>Erythranthe</taxon>
    </lineage>
</organism>
<dbReference type="GO" id="GO:0009506">
    <property type="term" value="C:plasmodesma"/>
    <property type="evidence" value="ECO:0000318"/>
    <property type="project" value="GO_Central"/>
</dbReference>
<evidence type="ECO:0008006" key="5">
    <source>
        <dbReference type="Google" id="ProtNLM"/>
    </source>
</evidence>